<evidence type="ECO:0000256" key="4">
    <source>
        <dbReference type="ARBA" id="ARBA00022679"/>
    </source>
</evidence>
<keyword evidence="12" id="KW-1185">Reference proteome</keyword>
<evidence type="ECO:0000256" key="2">
    <source>
        <dbReference type="ARBA" id="ARBA00022475"/>
    </source>
</evidence>
<evidence type="ECO:0000256" key="8">
    <source>
        <dbReference type="ARBA" id="ARBA00038120"/>
    </source>
</evidence>
<evidence type="ECO:0000256" key="7">
    <source>
        <dbReference type="ARBA" id="ARBA00037904"/>
    </source>
</evidence>
<dbReference type="RefSeq" id="WP_191199109.1">
    <property type="nucleotide sequence ID" value="NZ_BAAAPA010000004.1"/>
</dbReference>
<gene>
    <name evidence="11" type="ORF">IEZ25_09310</name>
</gene>
<comment type="similarity">
    <text evidence="8">Belongs to the glycosyltransferase 2 family. CrtQ subfamily.</text>
</comment>
<dbReference type="InterPro" id="IPR029044">
    <property type="entry name" value="Nucleotide-diphossugar_trans"/>
</dbReference>
<reference evidence="11 12" key="1">
    <citation type="submission" date="2020-09" db="EMBL/GenBank/DDBJ databases">
        <title>novel species in genus Nocardioides.</title>
        <authorList>
            <person name="Zhang G."/>
        </authorList>
    </citation>
    <scope>NUCLEOTIDE SEQUENCE [LARGE SCALE GENOMIC DNA]</scope>
    <source>
        <strain evidence="11 12">19197</strain>
    </source>
</reference>
<protein>
    <recommendedName>
        <fullName evidence="9">4,4'-diaponeurosporenoate glycosyltransferase</fullName>
    </recommendedName>
</protein>
<keyword evidence="5" id="KW-0472">Membrane</keyword>
<evidence type="ECO:0000259" key="10">
    <source>
        <dbReference type="Pfam" id="PF00535"/>
    </source>
</evidence>
<comment type="function">
    <text evidence="6">Catalyzes the glycosylation of 4,4'-diaponeurosporenoate, i.e. the esterification of glucose at the C1'' position with the carboxyl group of 4,4'-diaponeurosporenic acid, to form glycosyl-4,4'-diaponeurosporenoate. This is a step in the biosynthesis of staphyloxanthin, an orange pigment present in most staphylococci strains.</text>
</comment>
<accession>A0ABR8MID0</accession>
<keyword evidence="4" id="KW-0808">Transferase</keyword>
<comment type="subcellular location">
    <subcellularLocation>
        <location evidence="1">Cell membrane</location>
    </subcellularLocation>
</comment>
<evidence type="ECO:0000256" key="5">
    <source>
        <dbReference type="ARBA" id="ARBA00023136"/>
    </source>
</evidence>
<proteinExistence type="inferred from homology"/>
<evidence type="ECO:0000256" key="6">
    <source>
        <dbReference type="ARBA" id="ARBA00037281"/>
    </source>
</evidence>
<keyword evidence="2" id="KW-1003">Cell membrane</keyword>
<sequence length="232" mass="23966">MTDPTAVAVVIPARDEADLLPACLDSVEVAVAALRLEHPDVSARVFVALDACSDGSAQIVARRPGVTAAALQAGCVGIARATAVEAAALWAAGVSSDVLWLANTDADTVVPPHWLTTQVRLARAGHDLVVGTAQPVPADLPADVLAAWRERHSTADGHEHVHGANLAFSLEAYRAVGGYPPLPVHEDVELVMAIKRSGRSWIATGEIAVTTSGRATGRVPDGFAAFLEGLGA</sequence>
<feature type="domain" description="Glycosyltransferase 2-like" evidence="10">
    <location>
        <begin position="9"/>
        <end position="137"/>
    </location>
</feature>
<comment type="caution">
    <text evidence="11">The sequence shown here is derived from an EMBL/GenBank/DDBJ whole genome shotgun (WGS) entry which is preliminary data.</text>
</comment>
<keyword evidence="3" id="KW-0328">Glycosyltransferase</keyword>
<dbReference type="Proteomes" id="UP000649289">
    <property type="component" value="Unassembled WGS sequence"/>
</dbReference>
<evidence type="ECO:0000256" key="3">
    <source>
        <dbReference type="ARBA" id="ARBA00022676"/>
    </source>
</evidence>
<dbReference type="Gene3D" id="3.90.550.10">
    <property type="entry name" value="Spore Coat Polysaccharide Biosynthesis Protein SpsA, Chain A"/>
    <property type="match status" value="1"/>
</dbReference>
<dbReference type="EMBL" id="JACXYY010000003">
    <property type="protein sequence ID" value="MBD3914811.1"/>
    <property type="molecule type" value="Genomic_DNA"/>
</dbReference>
<comment type="pathway">
    <text evidence="7">Carotenoid biosynthesis; staphyloxanthin biosynthesis; staphyloxanthin from farnesyl diphosphate: step 4/5.</text>
</comment>
<evidence type="ECO:0000256" key="1">
    <source>
        <dbReference type="ARBA" id="ARBA00004236"/>
    </source>
</evidence>
<dbReference type="Pfam" id="PF00535">
    <property type="entry name" value="Glycos_transf_2"/>
    <property type="match status" value="1"/>
</dbReference>
<dbReference type="InterPro" id="IPR001173">
    <property type="entry name" value="Glyco_trans_2-like"/>
</dbReference>
<organism evidence="11 12">
    <name type="scientific">Nocardioides hwasunensis</name>
    <dbReference type="NCBI Taxonomy" id="397258"/>
    <lineage>
        <taxon>Bacteria</taxon>
        <taxon>Bacillati</taxon>
        <taxon>Actinomycetota</taxon>
        <taxon>Actinomycetes</taxon>
        <taxon>Propionibacteriales</taxon>
        <taxon>Nocardioidaceae</taxon>
        <taxon>Nocardioides</taxon>
    </lineage>
</organism>
<evidence type="ECO:0000256" key="9">
    <source>
        <dbReference type="ARBA" id="ARBA00040345"/>
    </source>
</evidence>
<dbReference type="SUPFAM" id="SSF53448">
    <property type="entry name" value="Nucleotide-diphospho-sugar transferases"/>
    <property type="match status" value="1"/>
</dbReference>
<dbReference type="PANTHER" id="PTHR43646">
    <property type="entry name" value="GLYCOSYLTRANSFERASE"/>
    <property type="match status" value="1"/>
</dbReference>
<evidence type="ECO:0000313" key="11">
    <source>
        <dbReference type="EMBL" id="MBD3914811.1"/>
    </source>
</evidence>
<dbReference type="PANTHER" id="PTHR43646:SF2">
    <property type="entry name" value="GLYCOSYLTRANSFERASE 2-LIKE DOMAIN-CONTAINING PROTEIN"/>
    <property type="match status" value="1"/>
</dbReference>
<name>A0ABR8MID0_9ACTN</name>
<evidence type="ECO:0000313" key="12">
    <source>
        <dbReference type="Proteomes" id="UP000649289"/>
    </source>
</evidence>